<name>A0A1N7N5H6_9BACT</name>
<sequence>MRFFVRFRIQLDQVKKIIAISLLCVFALYHFGYHVFYYSFNLQIESLWTERVFEENNEVEYMMEIPLAVPYMSDQQEFQVINTSFEKNGQNYRAIKQRYANDTLQVIYVADTSKTRLNEAVKKWVASLVSDEIPGESNNSQNIKIFIKDYFKPDIHRLVLFGFYELQHYQGFIFSNYSDQFLDHTSPPPEQV</sequence>
<reference evidence="3" key="1">
    <citation type="submission" date="2017-01" db="EMBL/GenBank/DDBJ databases">
        <authorList>
            <person name="Varghese N."/>
            <person name="Submissions S."/>
        </authorList>
    </citation>
    <scope>NUCLEOTIDE SEQUENCE [LARGE SCALE GENOMIC DNA]</scope>
    <source>
        <strain evidence="3">DSM 46698</strain>
    </source>
</reference>
<dbReference type="AlphaFoldDB" id="A0A1N7N5H6"/>
<gene>
    <name evidence="2" type="ORF">SAMN05421761_108172</name>
</gene>
<accession>A0A1N7N5H6</accession>
<keyword evidence="3" id="KW-1185">Reference proteome</keyword>
<keyword evidence="1" id="KW-0472">Membrane</keyword>
<organism evidence="2 3">
    <name type="scientific">Belliella pelovolcani</name>
    <dbReference type="NCBI Taxonomy" id="529505"/>
    <lineage>
        <taxon>Bacteria</taxon>
        <taxon>Pseudomonadati</taxon>
        <taxon>Bacteroidota</taxon>
        <taxon>Cytophagia</taxon>
        <taxon>Cytophagales</taxon>
        <taxon>Cyclobacteriaceae</taxon>
        <taxon>Belliella</taxon>
    </lineage>
</organism>
<keyword evidence="1" id="KW-0812">Transmembrane</keyword>
<protein>
    <submittedName>
        <fullName evidence="2">Uncharacterized protein</fullName>
    </submittedName>
</protein>
<keyword evidence="1" id="KW-1133">Transmembrane helix</keyword>
<evidence type="ECO:0000256" key="1">
    <source>
        <dbReference type="SAM" id="Phobius"/>
    </source>
</evidence>
<dbReference type="STRING" id="529505.SAMN05421761_108172"/>
<evidence type="ECO:0000313" key="2">
    <source>
        <dbReference type="EMBL" id="SIS93508.1"/>
    </source>
</evidence>
<feature type="transmembrane region" description="Helical" evidence="1">
    <location>
        <begin position="20"/>
        <end position="40"/>
    </location>
</feature>
<evidence type="ECO:0000313" key="3">
    <source>
        <dbReference type="Proteomes" id="UP000186026"/>
    </source>
</evidence>
<proteinExistence type="predicted"/>
<dbReference type="EMBL" id="FTOP01000008">
    <property type="protein sequence ID" value="SIS93508.1"/>
    <property type="molecule type" value="Genomic_DNA"/>
</dbReference>
<dbReference type="Proteomes" id="UP000186026">
    <property type="component" value="Unassembled WGS sequence"/>
</dbReference>